<proteinExistence type="predicted"/>
<feature type="region of interest" description="Disordered" evidence="1">
    <location>
        <begin position="126"/>
        <end position="166"/>
    </location>
</feature>
<evidence type="ECO:0000256" key="1">
    <source>
        <dbReference type="SAM" id="MobiDB-lite"/>
    </source>
</evidence>
<dbReference type="PROSITE" id="PS51371">
    <property type="entry name" value="CBS"/>
    <property type="match status" value="1"/>
</dbReference>
<sequence>MSLIKEYMTVDTPMCTPLTSIENIKKIMKDNDSEEILVVDTMLEKHLVGIIYGNDISAKSFEQSVVPSSLNAELFVKPVPVTARENITLEECQKILDANHLEHLAIIDEEGHLCGVYERVNHYKVPKKSEEKKSASSNAKIELTEDDDPEANNMESEGGHDGHTVH</sequence>
<dbReference type="RefSeq" id="WP_102242704.1">
    <property type="nucleotide sequence ID" value="NZ_CP025704.1"/>
</dbReference>
<dbReference type="AlphaFoldDB" id="A0A2K9NPH5"/>
<protein>
    <submittedName>
        <fullName evidence="2">Uncharacterized protein</fullName>
    </submittedName>
</protein>
<reference evidence="2 3" key="1">
    <citation type="submission" date="2018-01" db="EMBL/GenBank/DDBJ databases">
        <title>Complete genome sequence of Bacteriovorax stolpii DSM12778.</title>
        <authorList>
            <person name="Tang B."/>
            <person name="Chang J."/>
        </authorList>
    </citation>
    <scope>NUCLEOTIDE SEQUENCE [LARGE SCALE GENOMIC DNA]</scope>
    <source>
        <strain evidence="2 3">DSM 12778</strain>
    </source>
</reference>
<dbReference type="Pfam" id="PF00571">
    <property type="entry name" value="CBS"/>
    <property type="match status" value="2"/>
</dbReference>
<evidence type="ECO:0000313" key="2">
    <source>
        <dbReference type="EMBL" id="AUN97409.1"/>
    </source>
</evidence>
<dbReference type="Proteomes" id="UP000235584">
    <property type="component" value="Chromosome"/>
</dbReference>
<dbReference type="SMART" id="SM00116">
    <property type="entry name" value="CBS"/>
    <property type="match status" value="2"/>
</dbReference>
<dbReference type="Gene3D" id="3.20.20.70">
    <property type="entry name" value="Aldolase class I"/>
    <property type="match status" value="1"/>
</dbReference>
<keyword evidence="3" id="KW-1185">Reference proteome</keyword>
<organism evidence="2 3">
    <name type="scientific">Bacteriovorax stolpii</name>
    <name type="common">Bdellovibrio stolpii</name>
    <dbReference type="NCBI Taxonomy" id="960"/>
    <lineage>
        <taxon>Bacteria</taxon>
        <taxon>Pseudomonadati</taxon>
        <taxon>Bdellovibrionota</taxon>
        <taxon>Bacteriovoracia</taxon>
        <taxon>Bacteriovoracales</taxon>
        <taxon>Bacteriovoracaceae</taxon>
        <taxon>Bacteriovorax</taxon>
    </lineage>
</organism>
<gene>
    <name evidence="2" type="ORF">C0V70_04645</name>
</gene>
<dbReference type="OrthoDB" id="9808528at2"/>
<dbReference type="PANTHER" id="PTHR43080">
    <property type="entry name" value="CBS DOMAIN-CONTAINING PROTEIN CBSX3, MITOCHONDRIAL"/>
    <property type="match status" value="1"/>
</dbReference>
<evidence type="ECO:0000313" key="3">
    <source>
        <dbReference type="Proteomes" id="UP000235584"/>
    </source>
</evidence>
<dbReference type="InterPro" id="IPR000644">
    <property type="entry name" value="CBS_dom"/>
</dbReference>
<name>A0A2K9NPH5_BACTC</name>
<dbReference type="CDD" id="cd02205">
    <property type="entry name" value="CBS_pair_SF"/>
    <property type="match status" value="1"/>
</dbReference>
<dbReference type="EMBL" id="CP025704">
    <property type="protein sequence ID" value="AUN97409.1"/>
    <property type="molecule type" value="Genomic_DNA"/>
</dbReference>
<feature type="compositionally biased region" description="Basic and acidic residues" evidence="1">
    <location>
        <begin position="157"/>
        <end position="166"/>
    </location>
</feature>
<dbReference type="KEGG" id="bsto:C0V70_04645"/>
<accession>A0A2K9NPH5</accession>
<dbReference type="InterPro" id="IPR013785">
    <property type="entry name" value="Aldolase_TIM"/>
</dbReference>
<dbReference type="SUPFAM" id="SSF54631">
    <property type="entry name" value="CBS-domain pair"/>
    <property type="match status" value="1"/>
</dbReference>
<dbReference type="PANTHER" id="PTHR43080:SF2">
    <property type="entry name" value="CBS DOMAIN-CONTAINING PROTEIN"/>
    <property type="match status" value="1"/>
</dbReference>
<dbReference type="InterPro" id="IPR046342">
    <property type="entry name" value="CBS_dom_sf"/>
</dbReference>
<dbReference type="InterPro" id="IPR051257">
    <property type="entry name" value="Diverse_CBS-Domain"/>
</dbReference>